<keyword evidence="7 11" id="KW-0498">Mitosis</keyword>
<dbReference type="KEGG" id="pmrn:116945922"/>
<keyword evidence="8 11" id="KW-0206">Cytoskeleton</keyword>
<dbReference type="GO" id="GO:0051301">
    <property type="term" value="P:cell division"/>
    <property type="evidence" value="ECO:0007669"/>
    <property type="project" value="UniProtKB-KW"/>
</dbReference>
<dbReference type="GO" id="GO:0005874">
    <property type="term" value="C:microtubule"/>
    <property type="evidence" value="ECO:0007669"/>
    <property type="project" value="UniProtKB-KW"/>
</dbReference>
<evidence type="ECO:0000256" key="3">
    <source>
        <dbReference type="ARBA" id="ARBA00022574"/>
    </source>
</evidence>
<evidence type="ECO:0000259" key="14">
    <source>
        <dbReference type="Pfam" id="PF13925"/>
    </source>
</evidence>
<dbReference type="InterPro" id="IPR015943">
    <property type="entry name" value="WD40/YVTN_repeat-like_dom_sf"/>
</dbReference>
<dbReference type="Gene3D" id="2.130.10.10">
    <property type="entry name" value="YVTN repeat-like/Quinoprotein amine dehydrogenase"/>
    <property type="match status" value="2"/>
</dbReference>
<dbReference type="InterPro" id="IPR036322">
    <property type="entry name" value="WD40_repeat_dom_sf"/>
</dbReference>
<protein>
    <recommendedName>
        <fullName evidence="11">Katanin p80 WD40 repeat-containing subunit B1</fullName>
        <shortName evidence="11">Katanin p80 subunit B1</shortName>
    </recommendedName>
    <alternativeName>
        <fullName evidence="11">p80 katanin</fullName>
    </alternativeName>
</protein>
<dbReference type="PROSITE" id="PS50294">
    <property type="entry name" value="WD_REPEATS_REGION"/>
    <property type="match status" value="4"/>
</dbReference>
<keyword evidence="2 11" id="KW-0963">Cytoplasm</keyword>
<evidence type="ECO:0000256" key="6">
    <source>
        <dbReference type="ARBA" id="ARBA00022737"/>
    </source>
</evidence>
<feature type="repeat" description="WD" evidence="12">
    <location>
        <begin position="101"/>
        <end position="142"/>
    </location>
</feature>
<keyword evidence="9 11" id="KW-0131">Cell cycle</keyword>
<feature type="repeat" description="WD" evidence="12">
    <location>
        <begin position="16"/>
        <end position="58"/>
    </location>
</feature>
<dbReference type="InterPro" id="IPR026962">
    <property type="entry name" value="KTNB1"/>
</dbReference>
<feature type="domain" description="Katanin p80 subunit C-terminal" evidence="14">
    <location>
        <begin position="484"/>
        <end position="639"/>
    </location>
</feature>
<dbReference type="InterPro" id="IPR019775">
    <property type="entry name" value="WD40_repeat_CS"/>
</dbReference>
<feature type="repeat" description="WD" evidence="12">
    <location>
        <begin position="59"/>
        <end position="100"/>
    </location>
</feature>
<dbReference type="GO" id="GO:0008017">
    <property type="term" value="F:microtubule binding"/>
    <property type="evidence" value="ECO:0007669"/>
    <property type="project" value="UniProtKB-UniRule"/>
</dbReference>
<dbReference type="GO" id="GO:0005737">
    <property type="term" value="C:cytoplasm"/>
    <property type="evidence" value="ECO:0007669"/>
    <property type="project" value="UniProtKB-SubCell"/>
</dbReference>
<proteinExistence type="inferred from homology"/>
<feature type="repeat" description="WD" evidence="12">
    <location>
        <begin position="143"/>
        <end position="184"/>
    </location>
</feature>
<dbReference type="GeneID" id="116945922"/>
<name>A0AAJ7TGL8_PETMA</name>
<evidence type="ECO:0000256" key="9">
    <source>
        <dbReference type="ARBA" id="ARBA00023306"/>
    </source>
</evidence>
<dbReference type="CTD" id="10300"/>
<dbReference type="GO" id="GO:0051013">
    <property type="term" value="P:microtubule severing"/>
    <property type="evidence" value="ECO:0007669"/>
    <property type="project" value="UniProtKB-UniRule"/>
</dbReference>
<dbReference type="GO" id="GO:0008352">
    <property type="term" value="C:katanin complex"/>
    <property type="evidence" value="ECO:0007669"/>
    <property type="project" value="InterPro"/>
</dbReference>
<dbReference type="HAMAP" id="MF_03022">
    <property type="entry name" value="Katanin_p80_B1"/>
    <property type="match status" value="1"/>
</dbReference>
<dbReference type="InterPro" id="IPR028021">
    <property type="entry name" value="Katanin_C-terminal"/>
</dbReference>
<evidence type="ECO:0000256" key="1">
    <source>
        <dbReference type="ARBA" id="ARBA00004186"/>
    </source>
</evidence>
<keyword evidence="6" id="KW-0677">Repeat</keyword>
<dbReference type="GO" id="GO:0000922">
    <property type="term" value="C:spindle pole"/>
    <property type="evidence" value="ECO:0007669"/>
    <property type="project" value="UniProtKB-SubCell"/>
</dbReference>
<comment type="subunit">
    <text evidence="11">Interacts with KATNA1. This interaction enhances the microtubule binding and severing activity of KATNA1 and also targets this activity to the centrosome.</text>
</comment>
<dbReference type="SUPFAM" id="SSF50978">
    <property type="entry name" value="WD40 repeat-like"/>
    <property type="match status" value="1"/>
</dbReference>
<dbReference type="SMART" id="SM00320">
    <property type="entry name" value="WD40"/>
    <property type="match status" value="6"/>
</dbReference>
<comment type="subcellular location">
    <subcellularLocation>
        <location evidence="1 11">Cytoplasm</location>
        <location evidence="1 11">Cytoskeleton</location>
        <location evidence="1 11">Spindle</location>
    </subcellularLocation>
    <subcellularLocation>
        <location evidence="11">Cytoplasm</location>
    </subcellularLocation>
    <subcellularLocation>
        <location evidence="11">Cytoplasm</location>
        <location evidence="11">Cytoskeleton</location>
        <location evidence="11">Microtubule organizing center</location>
        <location evidence="11">Centrosome</location>
    </subcellularLocation>
    <subcellularLocation>
        <location evidence="11">Cytoplasm</location>
        <location evidence="11">Cytoskeleton</location>
        <location evidence="11">Spindle pole</location>
    </subcellularLocation>
    <subcellularLocation>
        <location evidence="11">Cytoplasm</location>
        <location evidence="11">Cytoskeleton</location>
    </subcellularLocation>
    <text evidence="11">Predominantly cytoplasmic. Localized to the interphase centrosome and mitotic spindle poles.</text>
</comment>
<dbReference type="PANTHER" id="PTHR19845">
    <property type="entry name" value="KATANIN P80 SUBUNIT"/>
    <property type="match status" value="1"/>
</dbReference>
<evidence type="ECO:0000256" key="5">
    <source>
        <dbReference type="ARBA" id="ARBA00022701"/>
    </source>
</evidence>
<dbReference type="Pfam" id="PF00400">
    <property type="entry name" value="WD40"/>
    <property type="match status" value="6"/>
</dbReference>
<dbReference type="InterPro" id="IPR020472">
    <property type="entry name" value="WD40_PAC1"/>
</dbReference>
<dbReference type="Proteomes" id="UP001318040">
    <property type="component" value="Chromosome 25"/>
</dbReference>
<dbReference type="GO" id="GO:0005813">
    <property type="term" value="C:centrosome"/>
    <property type="evidence" value="ECO:0007669"/>
    <property type="project" value="UniProtKB-SubCell"/>
</dbReference>
<feature type="region of interest" description="Disordered" evidence="13">
    <location>
        <begin position="317"/>
        <end position="407"/>
    </location>
</feature>
<dbReference type="PROSITE" id="PS50082">
    <property type="entry name" value="WD_REPEATS_2"/>
    <property type="match status" value="5"/>
</dbReference>
<evidence type="ECO:0000256" key="7">
    <source>
        <dbReference type="ARBA" id="ARBA00022776"/>
    </source>
</evidence>
<comment type="function">
    <text evidence="10 11">Participates in a complex which severs microtubules in an ATP-dependent manner. May act to target the enzymatic subunit of this complex to sites of action such as the centrosome. Microtubule severing may promote rapid reorganization of cellular microtubule arrays and the release of microtubules from the centrosome following nucleation.</text>
</comment>
<feature type="repeat" description="WD" evidence="12">
    <location>
        <begin position="185"/>
        <end position="226"/>
    </location>
</feature>
<dbReference type="FunFam" id="2.130.10.10:FF:000846">
    <property type="entry name" value="Katanin p80 WD40 repeat-containing subunit B1 homolog"/>
    <property type="match status" value="1"/>
</dbReference>
<dbReference type="GO" id="GO:0007019">
    <property type="term" value="P:microtubule depolymerization"/>
    <property type="evidence" value="ECO:0007669"/>
    <property type="project" value="TreeGrafter"/>
</dbReference>
<dbReference type="PRINTS" id="PR00320">
    <property type="entry name" value="GPROTEINBRPT"/>
</dbReference>
<dbReference type="PANTHER" id="PTHR19845:SF0">
    <property type="entry name" value="KATANIN P80 WD40 REPEAT-CONTAINING SUBUNIT B1"/>
    <property type="match status" value="1"/>
</dbReference>
<evidence type="ECO:0000256" key="12">
    <source>
        <dbReference type="PROSITE-ProRule" id="PRU00221"/>
    </source>
</evidence>
<dbReference type="RefSeq" id="XP_032816496.1">
    <property type="nucleotide sequence ID" value="XM_032960605.1"/>
</dbReference>
<evidence type="ECO:0000313" key="16">
    <source>
        <dbReference type="RefSeq" id="XP_032816496.1"/>
    </source>
</evidence>
<evidence type="ECO:0000256" key="8">
    <source>
        <dbReference type="ARBA" id="ARBA00023212"/>
    </source>
</evidence>
<sequence length="645" mass="71052">MSAAKPTKISWKLQEFVAHGSDVSCLALGRNSGRVMTTGGEDHKVNLWAVGKPNCIMSLSGHTSPVECVRFKDTEELVLAGSRSGALKIWDLEAAKIVRTLTGHKSSVRSLDFHPYGEYVASGSLDTNVKLWDIRRKGCIFTYKGHTDCVNCLRFSPDGRWIASAGEDGTAKLWDLTAGKLLYEFTDHMAAVSSLEFHPNEFLLVTGSADRTVRFWDLEKFQLVSASEGEACGVRCVLFNPDGSCLFSGSQDMMRVMGWEPFRCFDSLHVGWGKLADLSILSNQLIGASFQKSTVSVYIVDLAQVNKSGLGLLAADRPAAPLSPNATPSRANYVRPHTSSSKQANEMKREPEQEARGGNGDEEEEESSSAEITNPDEYKKIFQPSPMLDRTPPKKAEPFPAPPEEDGLLGKNVLAVVHNDRPLTKARRQVPSVVVSEDPATNQTEAAVVPGGRKAPLGLRAADFLPNPEREMTEEEVLSQVRKGYETLCTLLTDRHKKLKIVLALWTSCEIKTAIDAAISMNDAAVINDVLGIMNSKPSLWRLDLCPALIPQIEKLLHSKYESYVLTGCVALKIILQNFASVIKGNLTVPPSSMVDITREERYQKCKVCHRLLMNLRPLLDSRKTRSGRVSGAFRELGMLMITFD</sequence>
<dbReference type="Pfam" id="PF13925">
    <property type="entry name" value="Katanin_con80"/>
    <property type="match status" value="1"/>
</dbReference>
<evidence type="ECO:0000256" key="10">
    <source>
        <dbReference type="ARBA" id="ARBA00057470"/>
    </source>
</evidence>
<evidence type="ECO:0000256" key="11">
    <source>
        <dbReference type="HAMAP-Rule" id="MF_03022"/>
    </source>
</evidence>
<feature type="compositionally biased region" description="Basic and acidic residues" evidence="13">
    <location>
        <begin position="345"/>
        <end position="355"/>
    </location>
</feature>
<dbReference type="CDD" id="cd00200">
    <property type="entry name" value="WD40"/>
    <property type="match status" value="1"/>
</dbReference>
<evidence type="ECO:0000313" key="15">
    <source>
        <dbReference type="Proteomes" id="UP001318040"/>
    </source>
</evidence>
<keyword evidence="3 12" id="KW-0853">WD repeat</keyword>
<accession>A0AAJ7TGL8</accession>
<evidence type="ECO:0000256" key="2">
    <source>
        <dbReference type="ARBA" id="ARBA00022490"/>
    </source>
</evidence>
<dbReference type="AlphaFoldDB" id="A0AAJ7TGL8"/>
<keyword evidence="5 11" id="KW-0493">Microtubule</keyword>
<keyword evidence="4 11" id="KW-0132">Cell division</keyword>
<organism evidence="15 16">
    <name type="scientific">Petromyzon marinus</name>
    <name type="common">Sea lamprey</name>
    <dbReference type="NCBI Taxonomy" id="7757"/>
    <lineage>
        <taxon>Eukaryota</taxon>
        <taxon>Metazoa</taxon>
        <taxon>Chordata</taxon>
        <taxon>Craniata</taxon>
        <taxon>Vertebrata</taxon>
        <taxon>Cyclostomata</taxon>
        <taxon>Hyperoartia</taxon>
        <taxon>Petromyzontiformes</taxon>
        <taxon>Petromyzontidae</taxon>
        <taxon>Petromyzon</taxon>
    </lineage>
</organism>
<reference evidence="16" key="1">
    <citation type="submission" date="2025-08" db="UniProtKB">
        <authorList>
            <consortium name="RefSeq"/>
        </authorList>
    </citation>
    <scope>IDENTIFICATION</scope>
    <source>
        <tissue evidence="16">Sperm</tissue>
    </source>
</reference>
<evidence type="ECO:0000256" key="4">
    <source>
        <dbReference type="ARBA" id="ARBA00022618"/>
    </source>
</evidence>
<evidence type="ECO:0000256" key="13">
    <source>
        <dbReference type="SAM" id="MobiDB-lite"/>
    </source>
</evidence>
<keyword evidence="15" id="KW-1185">Reference proteome</keyword>
<gene>
    <name evidence="11 16" type="primary">KATNB1</name>
</gene>
<dbReference type="InterPro" id="IPR001680">
    <property type="entry name" value="WD40_rpt"/>
</dbReference>
<comment type="similarity">
    <text evidence="11">Belongs to the WD repeat KATNB1 family.</text>
</comment>
<dbReference type="PROSITE" id="PS00678">
    <property type="entry name" value="WD_REPEATS_1"/>
    <property type="match status" value="3"/>
</dbReference>